<accession>A0A926RUV3</accession>
<dbReference type="SUPFAM" id="SSF53155">
    <property type="entry name" value="Methylated DNA-protein cysteine methyltransferase domain"/>
    <property type="match status" value="1"/>
</dbReference>
<comment type="catalytic activity">
    <reaction evidence="1 9">
        <text>a 4-O-methyl-thymidine in DNA + L-cysteinyl-[protein] = a thymidine in DNA + S-methyl-L-cysteinyl-[protein]</text>
        <dbReference type="Rhea" id="RHEA:53428"/>
        <dbReference type="Rhea" id="RHEA-COMP:10131"/>
        <dbReference type="Rhea" id="RHEA-COMP:10132"/>
        <dbReference type="Rhea" id="RHEA-COMP:13555"/>
        <dbReference type="Rhea" id="RHEA-COMP:13556"/>
        <dbReference type="ChEBI" id="CHEBI:29950"/>
        <dbReference type="ChEBI" id="CHEBI:82612"/>
        <dbReference type="ChEBI" id="CHEBI:137386"/>
        <dbReference type="ChEBI" id="CHEBI:137387"/>
        <dbReference type="EC" id="2.1.1.63"/>
    </reaction>
</comment>
<comment type="similarity">
    <text evidence="2 9">Belongs to the MGMT family.</text>
</comment>
<evidence type="ECO:0000256" key="3">
    <source>
        <dbReference type="ARBA" id="ARBA00022490"/>
    </source>
</evidence>
<dbReference type="Proteomes" id="UP000661691">
    <property type="component" value="Unassembled WGS sequence"/>
</dbReference>
<reference evidence="12" key="1">
    <citation type="submission" date="2020-09" db="EMBL/GenBank/DDBJ databases">
        <title>A novel bacterium of genus Hazenella, isolated from South China Sea.</title>
        <authorList>
            <person name="Huang H."/>
            <person name="Mo K."/>
            <person name="Hu Y."/>
        </authorList>
    </citation>
    <scope>NUCLEOTIDE SEQUENCE</scope>
    <source>
        <strain evidence="12">IB182357</strain>
    </source>
</reference>
<keyword evidence="3 9" id="KW-0963">Cytoplasm</keyword>
<dbReference type="InterPro" id="IPR036631">
    <property type="entry name" value="MGMT_N_sf"/>
</dbReference>
<evidence type="ECO:0000256" key="1">
    <source>
        <dbReference type="ARBA" id="ARBA00001286"/>
    </source>
</evidence>
<keyword evidence="4 9" id="KW-0489">Methyltransferase</keyword>
<dbReference type="HAMAP" id="MF_00772">
    <property type="entry name" value="OGT"/>
    <property type="match status" value="1"/>
</dbReference>
<protein>
    <recommendedName>
        <fullName evidence="9">Methylated-DNA--protein-cysteine methyltransferase</fullName>
        <ecNumber evidence="9">2.1.1.63</ecNumber>
    </recommendedName>
    <alternativeName>
        <fullName evidence="9">6-O-methylguanine-DNA methyltransferase</fullName>
        <shortName evidence="9">MGMT</shortName>
    </alternativeName>
    <alternativeName>
        <fullName evidence="9">O-6-methylguanine-DNA-alkyltransferase</fullName>
    </alternativeName>
</protein>
<proteinExistence type="inferred from homology"/>
<dbReference type="AlphaFoldDB" id="A0A926RUV3"/>
<evidence type="ECO:0000256" key="4">
    <source>
        <dbReference type="ARBA" id="ARBA00022603"/>
    </source>
</evidence>
<dbReference type="GO" id="GO:0003908">
    <property type="term" value="F:methylated-DNA-[protein]-cysteine S-methyltransferase activity"/>
    <property type="evidence" value="ECO:0007669"/>
    <property type="project" value="UniProtKB-UniRule"/>
</dbReference>
<keyword evidence="6 9" id="KW-0227">DNA damage</keyword>
<dbReference type="EC" id="2.1.1.63" evidence="9"/>
<dbReference type="PROSITE" id="PS00374">
    <property type="entry name" value="MGMT"/>
    <property type="match status" value="1"/>
</dbReference>
<dbReference type="EMBL" id="JACXAH010000016">
    <property type="protein sequence ID" value="MBD1373052.1"/>
    <property type="molecule type" value="Genomic_DNA"/>
</dbReference>
<evidence type="ECO:0000256" key="7">
    <source>
        <dbReference type="ARBA" id="ARBA00023204"/>
    </source>
</evidence>
<evidence type="ECO:0000313" key="13">
    <source>
        <dbReference type="Proteomes" id="UP000661691"/>
    </source>
</evidence>
<evidence type="ECO:0000313" key="12">
    <source>
        <dbReference type="EMBL" id="MBD1373052.1"/>
    </source>
</evidence>
<dbReference type="PANTHER" id="PTHR10815">
    <property type="entry name" value="METHYLATED-DNA--PROTEIN-CYSTEINE METHYLTRANSFERASE"/>
    <property type="match status" value="1"/>
</dbReference>
<comment type="catalytic activity">
    <reaction evidence="8 9">
        <text>a 6-O-methyl-2'-deoxyguanosine in DNA + L-cysteinyl-[protein] = S-methyl-L-cysteinyl-[protein] + a 2'-deoxyguanosine in DNA</text>
        <dbReference type="Rhea" id="RHEA:24000"/>
        <dbReference type="Rhea" id="RHEA-COMP:10131"/>
        <dbReference type="Rhea" id="RHEA-COMP:10132"/>
        <dbReference type="Rhea" id="RHEA-COMP:11367"/>
        <dbReference type="Rhea" id="RHEA-COMP:11368"/>
        <dbReference type="ChEBI" id="CHEBI:29950"/>
        <dbReference type="ChEBI" id="CHEBI:82612"/>
        <dbReference type="ChEBI" id="CHEBI:85445"/>
        <dbReference type="ChEBI" id="CHEBI:85448"/>
        <dbReference type="EC" id="2.1.1.63"/>
    </reaction>
</comment>
<evidence type="ECO:0000256" key="6">
    <source>
        <dbReference type="ARBA" id="ARBA00022763"/>
    </source>
</evidence>
<evidence type="ECO:0000256" key="5">
    <source>
        <dbReference type="ARBA" id="ARBA00022679"/>
    </source>
</evidence>
<comment type="miscellaneous">
    <text evidence="9">This enzyme catalyzes only one turnover and therefore is not strictly catalytic. According to one definition, an enzyme is a biocatalyst that acts repeatedly and over many reaction cycles.</text>
</comment>
<comment type="function">
    <text evidence="9">Involved in the cellular defense against the biological effects of O6-methylguanine (O6-MeG) and O4-methylthymine (O4-MeT) in DNA. Repairs the methylated nucleobase in DNA by stoichiometrically transferring the methyl group to a cysteine residue in the enzyme. This is a suicide reaction: the enzyme is irreversibly inactivated.</text>
</comment>
<keyword evidence="5 9" id="KW-0808">Transferase</keyword>
<comment type="subcellular location">
    <subcellularLocation>
        <location evidence="9">Cytoplasm</location>
    </subcellularLocation>
</comment>
<dbReference type="GO" id="GO:0005737">
    <property type="term" value="C:cytoplasm"/>
    <property type="evidence" value="ECO:0007669"/>
    <property type="project" value="UniProtKB-SubCell"/>
</dbReference>
<comment type="caution">
    <text evidence="12">The sequence shown here is derived from an EMBL/GenBank/DDBJ whole genome shotgun (WGS) entry which is preliminary data.</text>
</comment>
<keyword evidence="13" id="KW-1185">Reference proteome</keyword>
<name>A0A926RUV3_9BACL</name>
<evidence type="ECO:0000259" key="10">
    <source>
        <dbReference type="Pfam" id="PF01035"/>
    </source>
</evidence>
<dbReference type="InterPro" id="IPR036388">
    <property type="entry name" value="WH-like_DNA-bd_sf"/>
</dbReference>
<dbReference type="Pfam" id="PF01035">
    <property type="entry name" value="DNA_binding_1"/>
    <property type="match status" value="1"/>
</dbReference>
<dbReference type="InterPro" id="IPR023546">
    <property type="entry name" value="MGMT"/>
</dbReference>
<keyword evidence="7 9" id="KW-0234">DNA repair</keyword>
<dbReference type="InterPro" id="IPR008332">
    <property type="entry name" value="MethylG_MeTrfase_N"/>
</dbReference>
<dbReference type="FunFam" id="1.10.10.10:FF:000214">
    <property type="entry name" value="Methylated-DNA--protein-cysteine methyltransferase"/>
    <property type="match status" value="1"/>
</dbReference>
<dbReference type="CDD" id="cd06445">
    <property type="entry name" value="ATase"/>
    <property type="match status" value="1"/>
</dbReference>
<gene>
    <name evidence="12" type="ORF">IC620_11880</name>
</gene>
<dbReference type="Gene3D" id="3.30.160.70">
    <property type="entry name" value="Methylated DNA-protein cysteine methyltransferase domain"/>
    <property type="match status" value="1"/>
</dbReference>
<evidence type="ECO:0000256" key="8">
    <source>
        <dbReference type="ARBA" id="ARBA00049348"/>
    </source>
</evidence>
<dbReference type="PANTHER" id="PTHR10815:SF5">
    <property type="entry name" value="METHYLATED-DNA--PROTEIN-CYSTEINE METHYLTRANSFERASE"/>
    <property type="match status" value="1"/>
</dbReference>
<dbReference type="Pfam" id="PF02870">
    <property type="entry name" value="Methyltransf_1N"/>
    <property type="match status" value="1"/>
</dbReference>
<dbReference type="InterPro" id="IPR014048">
    <property type="entry name" value="MethylDNA_cys_MeTrfase_DNA-bd"/>
</dbReference>
<dbReference type="InterPro" id="IPR036217">
    <property type="entry name" value="MethylDNA_cys_MeTrfase_DNAb"/>
</dbReference>
<dbReference type="SUPFAM" id="SSF46767">
    <property type="entry name" value="Methylated DNA-protein cysteine methyltransferase, C-terminal domain"/>
    <property type="match status" value="1"/>
</dbReference>
<feature type="active site" description="Nucleophile; methyl group acceptor" evidence="9">
    <location>
        <position position="140"/>
    </location>
</feature>
<organism evidence="12 13">
    <name type="scientific">Polycladospora coralii</name>
    <dbReference type="NCBI Taxonomy" id="2771432"/>
    <lineage>
        <taxon>Bacteria</taxon>
        <taxon>Bacillati</taxon>
        <taxon>Bacillota</taxon>
        <taxon>Bacilli</taxon>
        <taxon>Bacillales</taxon>
        <taxon>Thermoactinomycetaceae</taxon>
        <taxon>Polycladospora</taxon>
    </lineage>
</organism>
<dbReference type="NCBIfam" id="TIGR00589">
    <property type="entry name" value="ogt"/>
    <property type="match status" value="1"/>
</dbReference>
<evidence type="ECO:0000256" key="2">
    <source>
        <dbReference type="ARBA" id="ARBA00008711"/>
    </source>
</evidence>
<evidence type="ECO:0000256" key="9">
    <source>
        <dbReference type="HAMAP-Rule" id="MF_00772"/>
    </source>
</evidence>
<feature type="domain" description="Methylated-DNA-[protein]-cysteine S-methyltransferase DNA binding" evidence="10">
    <location>
        <begin position="89"/>
        <end position="168"/>
    </location>
</feature>
<feature type="domain" description="Methylguanine DNA methyltransferase ribonuclease-like" evidence="11">
    <location>
        <begin position="5"/>
        <end position="85"/>
    </location>
</feature>
<dbReference type="GO" id="GO:0006307">
    <property type="term" value="P:DNA alkylation repair"/>
    <property type="evidence" value="ECO:0007669"/>
    <property type="project" value="UniProtKB-UniRule"/>
</dbReference>
<dbReference type="InterPro" id="IPR001497">
    <property type="entry name" value="MethylDNA_cys_MeTrfase_AS"/>
</dbReference>
<sequence>MKQTIVWSKMESPVGLLTLAASTNGLCYLTFNKKNNSEVGLDIWLNHWLRNVKLEYNEVETLPYIEQMIQYFAGERKIFDMPVALYGTPFQKMVWNQLTTIPYGEVRSYKEVAQGIGSPKAVRAVGGANNKNPISIVVPCHRVIGSNGSLVGYGGGMENKKFLLSLEGFQSKVKHNHN</sequence>
<dbReference type="GO" id="GO:0032259">
    <property type="term" value="P:methylation"/>
    <property type="evidence" value="ECO:0007669"/>
    <property type="project" value="UniProtKB-KW"/>
</dbReference>
<evidence type="ECO:0000259" key="11">
    <source>
        <dbReference type="Pfam" id="PF02870"/>
    </source>
</evidence>
<dbReference type="Gene3D" id="1.10.10.10">
    <property type="entry name" value="Winged helix-like DNA-binding domain superfamily/Winged helix DNA-binding domain"/>
    <property type="match status" value="1"/>
</dbReference>